<protein>
    <submittedName>
        <fullName evidence="4">Uncharacterized protein</fullName>
    </submittedName>
</protein>
<dbReference type="InterPro" id="IPR030942">
    <property type="entry name" value="Mycoplas_M_dom"/>
</dbReference>
<dbReference type="KEGG" id="mput:MPUT9231_4170"/>
<dbReference type="HOGENOM" id="CLU_020577_0_0_14"/>
<dbReference type="Pfam" id="PF26360">
    <property type="entry name" value="MIB_M1"/>
    <property type="match status" value="1"/>
</dbReference>
<dbReference type="PATRIC" id="fig|1292033.3.peg.405"/>
<organism evidence="4 5">
    <name type="scientific">Mycoplasma putrefaciens Mput9231</name>
    <dbReference type="NCBI Taxonomy" id="1292033"/>
    <lineage>
        <taxon>Bacteria</taxon>
        <taxon>Bacillati</taxon>
        <taxon>Mycoplasmatota</taxon>
        <taxon>Mollicutes</taxon>
        <taxon>Mycoplasmataceae</taxon>
        <taxon>Mycoplasma</taxon>
    </lineage>
</organism>
<dbReference type="EMBL" id="CP004357">
    <property type="protein sequence ID" value="AGJ90827.1"/>
    <property type="molecule type" value="Genomic_DNA"/>
</dbReference>
<dbReference type="InterPro" id="IPR058861">
    <property type="entry name" value="MIB_arm"/>
</dbReference>
<dbReference type="AlphaFoldDB" id="M9WCG0"/>
<gene>
    <name evidence="4" type="ORF">MPUT9231_4170</name>
</gene>
<dbReference type="NCBIfam" id="TIGR04524">
    <property type="entry name" value="mycoplas_M_dom"/>
    <property type="match status" value="1"/>
</dbReference>
<keyword evidence="5" id="KW-1185">Reference proteome</keyword>
<feature type="domain" description="Mycoplasma immunoglobulin binding protein M2" evidence="3">
    <location>
        <begin position="531"/>
        <end position="723"/>
    </location>
</feature>
<evidence type="ECO:0000259" key="3">
    <source>
        <dbReference type="Pfam" id="PF26364"/>
    </source>
</evidence>
<dbReference type="Pfam" id="PF26361">
    <property type="entry name" value="MIB_arm"/>
    <property type="match status" value="1"/>
</dbReference>
<accession>M9WCG0</accession>
<proteinExistence type="predicted"/>
<evidence type="ECO:0000313" key="5">
    <source>
        <dbReference type="Proteomes" id="UP000012984"/>
    </source>
</evidence>
<reference evidence="4 5" key="1">
    <citation type="journal article" date="2013" name="Genome Announc.">
        <title>Complete Genome Sequence of Mycoplasma putrefaciens Strain 9231, One of the Agents of Contagious Agalactia in Goats.</title>
        <authorList>
            <person name="Dupuy V."/>
            <person name="Sirand-Pugnet P."/>
            <person name="Baranowski E."/>
            <person name="Barre A."/>
            <person name="Breton M."/>
            <person name="Couture C."/>
            <person name="Dordet-Frisoni E."/>
            <person name="Gaurivaud P."/>
            <person name="Jacob D."/>
            <person name="Lemaitre C."/>
            <person name="Manso-Silvan L."/>
            <person name="Nikolski M."/>
            <person name="Nouvel L.X."/>
            <person name="Poumarat F."/>
            <person name="Tardy F."/>
            <person name="Thebault P."/>
            <person name="Theil S."/>
            <person name="Citti C."/>
            <person name="Blanchard A."/>
            <person name="Thiaucourt F."/>
        </authorList>
    </citation>
    <scope>NUCLEOTIDE SEQUENCE [LARGE SCALE GENOMIC DNA]</scope>
    <source>
        <strain evidence="4">Mput9231</strain>
    </source>
</reference>
<feature type="domain" description="Mycoplasma immunoglobulin binding protein arm" evidence="2">
    <location>
        <begin position="168"/>
        <end position="311"/>
    </location>
</feature>
<feature type="domain" description="IgG-blocking virulence" evidence="1">
    <location>
        <begin position="317"/>
        <end position="521"/>
    </location>
</feature>
<dbReference type="InterPro" id="IPR030941">
    <property type="entry name" value="Predic_Ig_block"/>
</dbReference>
<evidence type="ECO:0000313" key="4">
    <source>
        <dbReference type="EMBL" id="AGJ90827.1"/>
    </source>
</evidence>
<dbReference type="Proteomes" id="UP000012984">
    <property type="component" value="Chromosome"/>
</dbReference>
<dbReference type="RefSeq" id="WP_015587424.1">
    <property type="nucleotide sequence ID" value="NC_021083.1"/>
</dbReference>
<sequence>MLIKKKKNKTLLFLLSSAIGSSVILTSVVYSATADGSLAKITSTIGATDAELQPVNGNVNVHVAARDNNLDKIPKEELEKPEPIRKQEADVIPAPEIPRVIENETTPKPEIEPGEYETTVEIAGRRVRAVVRGRPAFVPTQFDKDNHISNPSGYQNITVERIVSVTVTDELREAVRNNAISGEAGLLNDSAFKVITDSFNRGDSAETVGGILRNNKATWENIVQRFGKLFDSDNVKNFLNQQAQAEYPQKIREFKTKEEKYAWLLKNLDKTKFTTIGPRAEAFLKEGYALDPRNAFINENGVIDSYGYNIPDKYNTVTSRITRDNLEKRVFGYNSQYTRSSDDIRNGTYPGWKKEKVDLNSDPTFSKYKISSDSGINVFRLKREDEINDPNLLKEGIVVEIDAANSKGYARTKELIEKFKQNKVTITSYRIFNMGESDGGQKFKDILKELPDELPQLELFFSDRQTNTSSLIALENKKIKELSLYTTGNSLRESWSINPWALKNTSFINTLDYNVSRDYASNLKIATRITFDTIAFDEEDYNYQDKGEFHRINLGLRMVYYARNNEPFFQGRHGAGLDPDQKQGDNSYPTGLDFSRVTKIKSLRGLQFNDSQNHTNKSRLIKRLTLFNNDEAFAISSDELNNANLQHLDTTNPMERPKILFSNGNVTKRIKITDSNLLNEQGKENLRKYFDFNEMLKSTQSIEIPTGATELKNQLESLGYKVQNNSYRFS</sequence>
<name>M9WCG0_9MOLU</name>
<evidence type="ECO:0000259" key="2">
    <source>
        <dbReference type="Pfam" id="PF26361"/>
    </source>
</evidence>
<dbReference type="InterPro" id="IPR058860">
    <property type="entry name" value="MIB_M2"/>
</dbReference>
<evidence type="ECO:0000259" key="1">
    <source>
        <dbReference type="Pfam" id="PF26360"/>
    </source>
</evidence>
<dbReference type="eggNOG" id="COG0810">
    <property type="taxonomic scope" value="Bacteria"/>
</dbReference>
<dbReference type="Pfam" id="PF26364">
    <property type="entry name" value="MIB_M2"/>
    <property type="match status" value="1"/>
</dbReference>
<dbReference type="NCBIfam" id="TIGR04526">
    <property type="entry name" value="predic_Ig_block"/>
    <property type="match status" value="1"/>
</dbReference>
<dbReference type="OrthoDB" id="401311at2"/>